<reference evidence="6" key="1">
    <citation type="submission" date="2012-12" db="EMBL/GenBank/DDBJ databases">
        <authorList>
            <person name="Hellsten U."/>
            <person name="Grimwood J."/>
            <person name="Chapman J.A."/>
            <person name="Shapiro H."/>
            <person name="Aerts A."/>
            <person name="Otillar R.P."/>
            <person name="Terry A.Y."/>
            <person name="Boore J.L."/>
            <person name="Simakov O."/>
            <person name="Marletaz F."/>
            <person name="Cho S.-J."/>
            <person name="Edsinger-Gonzales E."/>
            <person name="Havlak P."/>
            <person name="Kuo D.-H."/>
            <person name="Larsson T."/>
            <person name="Lv J."/>
            <person name="Arendt D."/>
            <person name="Savage R."/>
            <person name="Osoegawa K."/>
            <person name="de Jong P."/>
            <person name="Lindberg D.R."/>
            <person name="Seaver E.C."/>
            <person name="Weisblat D.A."/>
            <person name="Putnam N.H."/>
            <person name="Grigoriev I.V."/>
            <person name="Rokhsar D.S."/>
        </authorList>
    </citation>
    <scope>NUCLEOTIDE SEQUENCE</scope>
    <source>
        <strain evidence="6">I ESC-2004</strain>
    </source>
</reference>
<name>R7V436_CAPTE</name>
<dbReference type="STRING" id="283909.R7V436"/>
<keyword evidence="6" id="KW-1185">Reference proteome</keyword>
<dbReference type="SMART" id="SM00248">
    <property type="entry name" value="ANK"/>
    <property type="match status" value="3"/>
</dbReference>
<reference evidence="5" key="3">
    <citation type="submission" date="2015-06" db="UniProtKB">
        <authorList>
            <consortium name="EnsemblMetazoa"/>
        </authorList>
    </citation>
    <scope>IDENTIFICATION</scope>
</reference>
<dbReference type="OrthoDB" id="9995210at2759"/>
<evidence type="ECO:0000313" key="4">
    <source>
        <dbReference type="EMBL" id="ELU13197.1"/>
    </source>
</evidence>
<feature type="repeat" description="ANK" evidence="3">
    <location>
        <begin position="3"/>
        <end position="35"/>
    </location>
</feature>
<dbReference type="PROSITE" id="PS50088">
    <property type="entry name" value="ANK_REPEAT"/>
    <property type="match status" value="3"/>
</dbReference>
<dbReference type="Pfam" id="PF13637">
    <property type="entry name" value="Ank_4"/>
    <property type="match status" value="1"/>
</dbReference>
<evidence type="ECO:0000313" key="5">
    <source>
        <dbReference type="EnsemblMetazoa" id="CapteP57668"/>
    </source>
</evidence>
<dbReference type="PRINTS" id="PR01415">
    <property type="entry name" value="ANKYRIN"/>
</dbReference>
<dbReference type="HOGENOM" id="CLU_000134_18_1_1"/>
<keyword evidence="1" id="KW-0677">Repeat</keyword>
<dbReference type="PROSITE" id="PS50297">
    <property type="entry name" value="ANK_REP_REGION"/>
    <property type="match status" value="3"/>
</dbReference>
<dbReference type="PANTHER" id="PTHR24171">
    <property type="entry name" value="ANKYRIN REPEAT DOMAIN-CONTAINING PROTEIN 39-RELATED"/>
    <property type="match status" value="1"/>
</dbReference>
<feature type="non-terminal residue" evidence="4">
    <location>
        <position position="1"/>
    </location>
</feature>
<organism evidence="4">
    <name type="scientific">Capitella teleta</name>
    <name type="common">Polychaete worm</name>
    <dbReference type="NCBI Taxonomy" id="283909"/>
    <lineage>
        <taxon>Eukaryota</taxon>
        <taxon>Metazoa</taxon>
        <taxon>Spiralia</taxon>
        <taxon>Lophotrochozoa</taxon>
        <taxon>Annelida</taxon>
        <taxon>Polychaeta</taxon>
        <taxon>Sedentaria</taxon>
        <taxon>Scolecida</taxon>
        <taxon>Capitellidae</taxon>
        <taxon>Capitella</taxon>
    </lineage>
</organism>
<dbReference type="EMBL" id="KB295394">
    <property type="protein sequence ID" value="ELU13197.1"/>
    <property type="molecule type" value="Genomic_DNA"/>
</dbReference>
<dbReference type="EnsemblMetazoa" id="CapteT57668">
    <property type="protein sequence ID" value="CapteP57668"/>
    <property type="gene ID" value="CapteG57668"/>
</dbReference>
<dbReference type="OMA" id="LASAXGH"/>
<proteinExistence type="predicted"/>
<accession>R7V436</accession>
<dbReference type="Gene3D" id="1.25.40.20">
    <property type="entry name" value="Ankyrin repeat-containing domain"/>
    <property type="match status" value="2"/>
</dbReference>
<dbReference type="InterPro" id="IPR002110">
    <property type="entry name" value="Ankyrin_rpt"/>
</dbReference>
<gene>
    <name evidence="4" type="ORF">CAPTEDRAFT_57668</name>
</gene>
<dbReference type="PANTHER" id="PTHR24171:SF10">
    <property type="entry name" value="ANKYRIN REPEAT DOMAIN-CONTAINING PROTEIN 29-LIKE"/>
    <property type="match status" value="1"/>
</dbReference>
<sequence>DETNVTALHLACEAGHEKTVSELISLGADVNVRKSNGWTPLHWAAQNDFPVIVKLLLLLSAGSKVNATKGQGVTTGITSLHLASALGHAETLRILLNAGADVEATDHFGFTALHFAA</sequence>
<feature type="non-terminal residue" evidence="4">
    <location>
        <position position="117"/>
    </location>
</feature>
<dbReference type="Pfam" id="PF12796">
    <property type="entry name" value="Ank_2"/>
    <property type="match status" value="1"/>
</dbReference>
<dbReference type="EMBL" id="AMQN01005195">
    <property type="status" value="NOT_ANNOTATED_CDS"/>
    <property type="molecule type" value="Genomic_DNA"/>
</dbReference>
<feature type="repeat" description="ANK" evidence="3">
    <location>
        <begin position="36"/>
        <end position="70"/>
    </location>
</feature>
<dbReference type="SUPFAM" id="SSF48403">
    <property type="entry name" value="Ankyrin repeat"/>
    <property type="match status" value="1"/>
</dbReference>
<evidence type="ECO:0000313" key="6">
    <source>
        <dbReference type="Proteomes" id="UP000014760"/>
    </source>
</evidence>
<evidence type="ECO:0000256" key="3">
    <source>
        <dbReference type="PROSITE-ProRule" id="PRU00023"/>
    </source>
</evidence>
<protein>
    <submittedName>
        <fullName evidence="4 5">Uncharacterized protein</fullName>
    </submittedName>
</protein>
<dbReference type="InterPro" id="IPR036770">
    <property type="entry name" value="Ankyrin_rpt-contain_sf"/>
</dbReference>
<feature type="repeat" description="ANK" evidence="3">
    <location>
        <begin position="75"/>
        <end position="107"/>
    </location>
</feature>
<evidence type="ECO:0000256" key="2">
    <source>
        <dbReference type="ARBA" id="ARBA00023043"/>
    </source>
</evidence>
<reference evidence="4 6" key="2">
    <citation type="journal article" date="2013" name="Nature">
        <title>Insights into bilaterian evolution from three spiralian genomes.</title>
        <authorList>
            <person name="Simakov O."/>
            <person name="Marletaz F."/>
            <person name="Cho S.J."/>
            <person name="Edsinger-Gonzales E."/>
            <person name="Havlak P."/>
            <person name="Hellsten U."/>
            <person name="Kuo D.H."/>
            <person name="Larsson T."/>
            <person name="Lv J."/>
            <person name="Arendt D."/>
            <person name="Savage R."/>
            <person name="Osoegawa K."/>
            <person name="de Jong P."/>
            <person name="Grimwood J."/>
            <person name="Chapman J.A."/>
            <person name="Shapiro H."/>
            <person name="Aerts A."/>
            <person name="Otillar R.P."/>
            <person name="Terry A.Y."/>
            <person name="Boore J.L."/>
            <person name="Grigoriev I.V."/>
            <person name="Lindberg D.R."/>
            <person name="Seaver E.C."/>
            <person name="Weisblat D.A."/>
            <person name="Putnam N.H."/>
            <person name="Rokhsar D.S."/>
        </authorList>
    </citation>
    <scope>NUCLEOTIDE SEQUENCE</scope>
    <source>
        <strain evidence="4 6">I ESC-2004</strain>
    </source>
</reference>
<keyword evidence="2 3" id="KW-0040">ANK repeat</keyword>
<dbReference type="AlphaFoldDB" id="R7V436"/>
<dbReference type="Proteomes" id="UP000014760">
    <property type="component" value="Unassembled WGS sequence"/>
</dbReference>
<evidence type="ECO:0000256" key="1">
    <source>
        <dbReference type="ARBA" id="ARBA00022737"/>
    </source>
</evidence>